<evidence type="ECO:0000313" key="1">
    <source>
        <dbReference type="EMBL" id="KIL54947.1"/>
    </source>
</evidence>
<dbReference type="HOGENOM" id="CLU_1834664_0_0_1"/>
<name>A0A0C2W1F6_AMAMK</name>
<evidence type="ECO:0000313" key="2">
    <source>
        <dbReference type="Proteomes" id="UP000054549"/>
    </source>
</evidence>
<sequence length="140" mass="16008">MNWLLAVFANLPIGIPYAAFKKYHIEYHKFLSQDGIDTDLSSRIELILLNNVLGKIFYALRPTFVRVQTLTHWHLLNVGTQLLAFDCVLVKMFGIQHLVYLMSSFFAGSCIRVQDCQDISLQNIIFGTGYRKKPIAITVL</sequence>
<dbReference type="PANTHER" id="PTHR12879">
    <property type="entry name" value="SPHINGOLIPID DELTA 4 DESATURASE/C-4 HYDROXYLASE PROTEIN DES2"/>
    <property type="match status" value="1"/>
</dbReference>
<dbReference type="GO" id="GO:0046513">
    <property type="term" value="P:ceramide biosynthetic process"/>
    <property type="evidence" value="ECO:0007669"/>
    <property type="project" value="TreeGrafter"/>
</dbReference>
<dbReference type="EMBL" id="KN818594">
    <property type="protein sequence ID" value="KIL54947.1"/>
    <property type="molecule type" value="Genomic_DNA"/>
</dbReference>
<dbReference type="Proteomes" id="UP000054549">
    <property type="component" value="Unassembled WGS sequence"/>
</dbReference>
<dbReference type="GO" id="GO:0016020">
    <property type="term" value="C:membrane"/>
    <property type="evidence" value="ECO:0007669"/>
    <property type="project" value="GOC"/>
</dbReference>
<dbReference type="OrthoDB" id="200948at2759"/>
<dbReference type="PANTHER" id="PTHR12879:SF8">
    <property type="entry name" value="SPHINGOLIPID DELTA(4)-DESATURASE DES1"/>
    <property type="match status" value="1"/>
</dbReference>
<dbReference type="STRING" id="946122.A0A0C2W1F6"/>
<reference evidence="1 2" key="1">
    <citation type="submission" date="2014-04" db="EMBL/GenBank/DDBJ databases">
        <title>Evolutionary Origins and Diversification of the Mycorrhizal Mutualists.</title>
        <authorList>
            <consortium name="DOE Joint Genome Institute"/>
            <consortium name="Mycorrhizal Genomics Consortium"/>
            <person name="Kohler A."/>
            <person name="Kuo A."/>
            <person name="Nagy L.G."/>
            <person name="Floudas D."/>
            <person name="Copeland A."/>
            <person name="Barry K.W."/>
            <person name="Cichocki N."/>
            <person name="Veneault-Fourrey C."/>
            <person name="LaButti K."/>
            <person name="Lindquist E.A."/>
            <person name="Lipzen A."/>
            <person name="Lundell T."/>
            <person name="Morin E."/>
            <person name="Murat C."/>
            <person name="Riley R."/>
            <person name="Ohm R."/>
            <person name="Sun H."/>
            <person name="Tunlid A."/>
            <person name="Henrissat B."/>
            <person name="Grigoriev I.V."/>
            <person name="Hibbett D.S."/>
            <person name="Martin F."/>
        </authorList>
    </citation>
    <scope>NUCLEOTIDE SEQUENCE [LARGE SCALE GENOMIC DNA]</scope>
    <source>
        <strain evidence="1 2">Koide BX008</strain>
    </source>
</reference>
<accession>A0A0C2W1F6</accession>
<keyword evidence="2" id="KW-1185">Reference proteome</keyword>
<organism evidence="1 2">
    <name type="scientific">Amanita muscaria (strain Koide BX008)</name>
    <dbReference type="NCBI Taxonomy" id="946122"/>
    <lineage>
        <taxon>Eukaryota</taxon>
        <taxon>Fungi</taxon>
        <taxon>Dikarya</taxon>
        <taxon>Basidiomycota</taxon>
        <taxon>Agaricomycotina</taxon>
        <taxon>Agaricomycetes</taxon>
        <taxon>Agaricomycetidae</taxon>
        <taxon>Agaricales</taxon>
        <taxon>Pluteineae</taxon>
        <taxon>Amanitaceae</taxon>
        <taxon>Amanita</taxon>
    </lineage>
</organism>
<protein>
    <submittedName>
        <fullName evidence="1">Uncharacterized protein</fullName>
    </submittedName>
</protein>
<dbReference type="GO" id="GO:0042284">
    <property type="term" value="F:sphingolipid delta-4 desaturase activity"/>
    <property type="evidence" value="ECO:0007669"/>
    <property type="project" value="TreeGrafter"/>
</dbReference>
<gene>
    <name evidence="1" type="ORF">M378DRAFT_18395</name>
</gene>
<proteinExistence type="predicted"/>
<dbReference type="AlphaFoldDB" id="A0A0C2W1F6"/>
<dbReference type="InParanoid" id="A0A0C2W1F6"/>